<evidence type="ECO:0000313" key="4">
    <source>
        <dbReference type="EMBL" id="MFL7905151.1"/>
    </source>
</evidence>
<dbReference type="Proteomes" id="UP001628281">
    <property type="component" value="Unassembled WGS sequence"/>
</dbReference>
<feature type="compositionally biased region" description="Gly residues" evidence="1">
    <location>
        <begin position="20"/>
        <end position="46"/>
    </location>
</feature>
<feature type="region of interest" description="Disordered" evidence="1">
    <location>
        <begin position="17"/>
        <end position="109"/>
    </location>
</feature>
<feature type="compositionally biased region" description="Low complexity" evidence="1">
    <location>
        <begin position="47"/>
        <end position="66"/>
    </location>
</feature>
<keyword evidence="3" id="KW-0614">Plasmid</keyword>
<dbReference type="PROSITE" id="PS51257">
    <property type="entry name" value="PROKAR_LIPOPROTEIN"/>
    <property type="match status" value="1"/>
</dbReference>
<dbReference type="Proteomes" id="UP000027186">
    <property type="component" value="Plasmid AbAZ39_p4"/>
</dbReference>
<dbReference type="EMBL" id="JBJLSN010000068">
    <property type="protein sequence ID" value="MFL7905151.1"/>
    <property type="molecule type" value="Genomic_DNA"/>
</dbReference>
<reference evidence="4 6" key="2">
    <citation type="submission" date="2024-11" db="EMBL/GenBank/DDBJ databases">
        <title>Draft genome sequences of two bacteria associated to sugarcane roots in Colombia.</title>
        <authorList>
            <person name="Pardo-Diaz S."/>
            <person name="Masmela-Mendoza J."/>
            <person name="Delgadillo-Duran P."/>
            <person name="Bautista E.J."/>
            <person name="Rojas-Tapias D.F."/>
        </authorList>
    </citation>
    <scope>NUCLEOTIDE SEQUENCE [LARGE SCALE GENOMIC DNA]</scope>
    <source>
        <strain evidence="4 6">Ap18</strain>
    </source>
</reference>
<evidence type="ECO:0000256" key="2">
    <source>
        <dbReference type="SAM" id="SignalP"/>
    </source>
</evidence>
<organism evidence="3 5">
    <name type="scientific">Azospirillum argentinense</name>
    <dbReference type="NCBI Taxonomy" id="2970906"/>
    <lineage>
        <taxon>Bacteria</taxon>
        <taxon>Pseudomonadati</taxon>
        <taxon>Pseudomonadota</taxon>
        <taxon>Alphaproteobacteria</taxon>
        <taxon>Rhodospirillales</taxon>
        <taxon>Azospirillaceae</taxon>
        <taxon>Azospirillum</taxon>
    </lineage>
</organism>
<evidence type="ECO:0008006" key="7">
    <source>
        <dbReference type="Google" id="ProtNLM"/>
    </source>
</evidence>
<dbReference type="AlphaFoldDB" id="A0A060DRY1"/>
<protein>
    <recommendedName>
        <fullName evidence="7">Lipoprotein</fullName>
    </recommendedName>
</protein>
<feature type="signal peptide" evidence="2">
    <location>
        <begin position="1"/>
        <end position="23"/>
    </location>
</feature>
<evidence type="ECO:0000313" key="3">
    <source>
        <dbReference type="EMBL" id="AIB16611.1"/>
    </source>
</evidence>
<name>A0A060DRY1_9PROT</name>
<evidence type="ECO:0000313" key="5">
    <source>
        <dbReference type="Proteomes" id="UP000027186"/>
    </source>
</evidence>
<reference evidence="3 5" key="1">
    <citation type="journal article" date="2014" name="Genome Announc.">
        <title>Complete Genome Sequence of the Model Rhizosphere Strain Azospirillum brasilense Az39, Successfully Applied in Agriculture.</title>
        <authorList>
            <person name="Rivera D."/>
            <person name="Revale S."/>
            <person name="Molina R."/>
            <person name="Gualpa J."/>
            <person name="Puente M."/>
            <person name="Maroniche G."/>
            <person name="Paris G."/>
            <person name="Baker D."/>
            <person name="Clavijo B."/>
            <person name="McLay K."/>
            <person name="Spaepen S."/>
            <person name="Perticari A."/>
            <person name="Vazquez M."/>
            <person name="Wisniewski-Dye F."/>
            <person name="Watkins C."/>
            <person name="Martinez-Abarca F."/>
            <person name="Vanderleyden J."/>
            <person name="Cassan F."/>
        </authorList>
    </citation>
    <scope>NUCLEOTIDE SEQUENCE [LARGE SCALE GENOMIC DNA]</scope>
    <source>
        <strain evidence="3 5">Az39</strain>
        <plasmid evidence="3">AbAZ39_p4</plasmid>
    </source>
</reference>
<evidence type="ECO:0000256" key="1">
    <source>
        <dbReference type="SAM" id="MobiDB-lite"/>
    </source>
</evidence>
<gene>
    <name evidence="3" type="ORF">ABAZ39_32760</name>
    <name evidence="4" type="ORF">ACJ41P_28745</name>
</gene>
<sequence length="109" mass="10622">MRNLMIAASAAMLLAACSGMDGGGTGSSGMNSGGPGSGLTGGGTSGSQGVDEPNVNPNGTSSSPGPYNGGSYYGSGVSEPQSRTRSPNESGMDQGMTRQSLPNRSGTGW</sequence>
<evidence type="ECO:0000313" key="6">
    <source>
        <dbReference type="Proteomes" id="UP001628281"/>
    </source>
</evidence>
<dbReference type="KEGG" id="abq:ABAZ39_32760"/>
<dbReference type="EMBL" id="CP007797">
    <property type="protein sequence ID" value="AIB16611.1"/>
    <property type="molecule type" value="Genomic_DNA"/>
</dbReference>
<accession>A0A060DRY1</accession>
<feature type="chain" id="PRO_5001587034" description="Lipoprotein" evidence="2">
    <location>
        <begin position="24"/>
        <end position="109"/>
    </location>
</feature>
<dbReference type="RefSeq" id="WP_040138316.1">
    <property type="nucleotide sequence ID" value="NZ_CP007797.1"/>
</dbReference>
<keyword evidence="2" id="KW-0732">Signal</keyword>
<geneLocation type="plasmid" evidence="3 5">
    <name>AbAZ39_p4</name>
</geneLocation>
<feature type="compositionally biased region" description="Polar residues" evidence="1">
    <location>
        <begin position="79"/>
        <end position="109"/>
    </location>
</feature>
<keyword evidence="6" id="KW-1185">Reference proteome</keyword>
<proteinExistence type="predicted"/>